<dbReference type="InterPro" id="IPR000182">
    <property type="entry name" value="GNAT_dom"/>
</dbReference>
<evidence type="ECO:0000313" key="2">
    <source>
        <dbReference type="EMBL" id="KAB1866957.1"/>
    </source>
</evidence>
<feature type="domain" description="N-acetyltransferase" evidence="1">
    <location>
        <begin position="22"/>
        <end position="180"/>
    </location>
</feature>
<dbReference type="GeneID" id="77475571"/>
<sequence length="190" mass="21249">MNPPSIDTSLLTAVATLMTPRLRLEPLGPSHIDGAMEGISDPETLRLTGTRRTFSRDDVLRHLTSLADRDDRADWAIIDLATERYVGEVVLNELEPDDAAMNFRIALNPGWMGRGYGTEAARAVLDHAFDDLGVHRVGLDVFAFNPRAERSYEKAGFRHEGRQRDTLFWDGEWVDSILMAALSTDERPAL</sequence>
<dbReference type="Proteomes" id="UP000478836">
    <property type="component" value="Unassembled WGS sequence"/>
</dbReference>
<dbReference type="Pfam" id="PF13302">
    <property type="entry name" value="Acetyltransf_3"/>
    <property type="match status" value="1"/>
</dbReference>
<evidence type="ECO:0000259" key="1">
    <source>
        <dbReference type="PROSITE" id="PS51186"/>
    </source>
</evidence>
<dbReference type="Gene3D" id="3.40.630.30">
    <property type="match status" value="1"/>
</dbReference>
<organism evidence="2 3">
    <name type="scientific">Microbacterium algeriense</name>
    <dbReference type="NCBI Taxonomy" id="2615184"/>
    <lineage>
        <taxon>Bacteria</taxon>
        <taxon>Bacillati</taxon>
        <taxon>Actinomycetota</taxon>
        <taxon>Actinomycetes</taxon>
        <taxon>Micrococcales</taxon>
        <taxon>Microbacteriaceae</taxon>
        <taxon>Microbacterium</taxon>
    </lineage>
</organism>
<gene>
    <name evidence="2" type="ORF">F6A08_03880</name>
</gene>
<dbReference type="PANTHER" id="PTHR43792">
    <property type="entry name" value="GNAT FAMILY, PUTATIVE (AFU_ORTHOLOGUE AFUA_3G00765)-RELATED-RELATED"/>
    <property type="match status" value="1"/>
</dbReference>
<proteinExistence type="predicted"/>
<accession>A0ABQ6V9G0</accession>
<name>A0ABQ6V9G0_9MICO</name>
<reference evidence="3" key="1">
    <citation type="submission" date="2019-09" db="EMBL/GenBank/DDBJ databases">
        <title>Whole genome sequencing of Microbacterium maritypicum.</title>
        <authorList>
            <person name="Lenchi N."/>
        </authorList>
    </citation>
    <scope>NUCLEOTIDE SEQUENCE [LARGE SCALE GENOMIC DNA]</scope>
    <source>
        <strain evidence="3">G1</strain>
    </source>
</reference>
<protein>
    <submittedName>
        <fullName evidence="2">GNAT family N-acetyltransferase</fullName>
    </submittedName>
</protein>
<comment type="caution">
    <text evidence="2">The sequence shown here is derived from an EMBL/GenBank/DDBJ whole genome shotgun (WGS) entry which is preliminary data.</text>
</comment>
<dbReference type="RefSeq" id="WP_151458671.1">
    <property type="nucleotide sequence ID" value="NZ_WAAO01000001.1"/>
</dbReference>
<keyword evidence="3" id="KW-1185">Reference proteome</keyword>
<dbReference type="InterPro" id="IPR051531">
    <property type="entry name" value="N-acetyltransferase"/>
</dbReference>
<dbReference type="PROSITE" id="PS51186">
    <property type="entry name" value="GNAT"/>
    <property type="match status" value="1"/>
</dbReference>
<dbReference type="SUPFAM" id="SSF55729">
    <property type="entry name" value="Acyl-CoA N-acyltransferases (Nat)"/>
    <property type="match status" value="1"/>
</dbReference>
<evidence type="ECO:0000313" key="3">
    <source>
        <dbReference type="Proteomes" id="UP000478836"/>
    </source>
</evidence>
<dbReference type="InterPro" id="IPR016181">
    <property type="entry name" value="Acyl_CoA_acyltransferase"/>
</dbReference>
<dbReference type="EMBL" id="WAAO01000001">
    <property type="protein sequence ID" value="KAB1866957.1"/>
    <property type="molecule type" value="Genomic_DNA"/>
</dbReference>